<keyword evidence="4 6" id="KW-0732">Signal</keyword>
<dbReference type="GO" id="GO:0030001">
    <property type="term" value="P:metal ion transport"/>
    <property type="evidence" value="ECO:0007669"/>
    <property type="project" value="InterPro"/>
</dbReference>
<comment type="caution">
    <text evidence="7">The sequence shown here is derived from an EMBL/GenBank/DDBJ whole genome shotgun (WGS) entry which is preliminary data.</text>
</comment>
<evidence type="ECO:0000256" key="5">
    <source>
        <dbReference type="RuleBase" id="RU003512"/>
    </source>
</evidence>
<dbReference type="EMBL" id="WOGT01000001">
    <property type="protein sequence ID" value="MUN54252.1"/>
    <property type="molecule type" value="Genomic_DNA"/>
</dbReference>
<dbReference type="Pfam" id="PF01297">
    <property type="entry name" value="ZnuA"/>
    <property type="match status" value="1"/>
</dbReference>
<dbReference type="Gene3D" id="3.40.50.1980">
    <property type="entry name" value="Nitrogenase molybdenum iron protein domain"/>
    <property type="match status" value="2"/>
</dbReference>
<dbReference type="SUPFAM" id="SSF53807">
    <property type="entry name" value="Helical backbone' metal receptor"/>
    <property type="match status" value="1"/>
</dbReference>
<dbReference type="GO" id="GO:0030313">
    <property type="term" value="C:cell envelope"/>
    <property type="evidence" value="ECO:0007669"/>
    <property type="project" value="UniProtKB-SubCell"/>
</dbReference>
<keyword evidence="8" id="KW-1185">Reference proteome</keyword>
<dbReference type="InterPro" id="IPR006127">
    <property type="entry name" value="ZnuA-like"/>
</dbReference>
<evidence type="ECO:0000256" key="4">
    <source>
        <dbReference type="ARBA" id="ARBA00022729"/>
    </source>
</evidence>
<evidence type="ECO:0000313" key="8">
    <source>
        <dbReference type="Proteomes" id="UP000462152"/>
    </source>
</evidence>
<feature type="chain" id="PRO_5038953943" evidence="6">
    <location>
        <begin position="17"/>
        <end position="299"/>
    </location>
</feature>
<dbReference type="AlphaFoldDB" id="A0A7K1LH33"/>
<dbReference type="OrthoDB" id="9810636at2"/>
<organism evidence="7 8">
    <name type="scientific">Rothia koreensis</name>
    <dbReference type="NCBI Taxonomy" id="592378"/>
    <lineage>
        <taxon>Bacteria</taxon>
        <taxon>Bacillati</taxon>
        <taxon>Actinomycetota</taxon>
        <taxon>Actinomycetes</taxon>
        <taxon>Micrococcales</taxon>
        <taxon>Micrococcaceae</taxon>
        <taxon>Rothia</taxon>
    </lineage>
</organism>
<dbReference type="GO" id="GO:0007155">
    <property type="term" value="P:cell adhesion"/>
    <property type="evidence" value="ECO:0007669"/>
    <property type="project" value="InterPro"/>
</dbReference>
<proteinExistence type="inferred from homology"/>
<dbReference type="InterPro" id="IPR006129">
    <property type="entry name" value="AdhesinB"/>
</dbReference>
<evidence type="ECO:0000256" key="6">
    <source>
        <dbReference type="SAM" id="SignalP"/>
    </source>
</evidence>
<comment type="similarity">
    <text evidence="5">Belongs to the bacterial solute-binding protein 9 family.</text>
</comment>
<dbReference type="GO" id="GO:0046872">
    <property type="term" value="F:metal ion binding"/>
    <property type="evidence" value="ECO:0007669"/>
    <property type="project" value="UniProtKB-KW"/>
</dbReference>
<name>A0A7K1LH33_9MICC</name>
<dbReference type="PRINTS" id="PR00690">
    <property type="entry name" value="ADHESNFAMILY"/>
</dbReference>
<gene>
    <name evidence="7" type="ORF">GMA10_03320</name>
</gene>
<dbReference type="Proteomes" id="UP000462152">
    <property type="component" value="Unassembled WGS sequence"/>
</dbReference>
<dbReference type="CDD" id="cd01137">
    <property type="entry name" value="PsaA"/>
    <property type="match status" value="1"/>
</dbReference>
<evidence type="ECO:0000256" key="2">
    <source>
        <dbReference type="ARBA" id="ARBA00022448"/>
    </source>
</evidence>
<evidence type="ECO:0000256" key="3">
    <source>
        <dbReference type="ARBA" id="ARBA00022723"/>
    </source>
</evidence>
<reference evidence="7 8" key="1">
    <citation type="submission" date="2019-12" db="EMBL/GenBank/DDBJ databases">
        <authorList>
            <person name="Li J."/>
            <person name="Shi Y."/>
            <person name="Xu G."/>
            <person name="Xiao D."/>
            <person name="Ran X."/>
        </authorList>
    </citation>
    <scope>NUCLEOTIDE SEQUENCE [LARGE SCALE GENOMIC DNA]</scope>
    <source>
        <strain evidence="7 8">JCM 15915</strain>
    </source>
</reference>
<keyword evidence="3" id="KW-0479">Metal-binding</keyword>
<keyword evidence="2 5" id="KW-0813">Transport</keyword>
<sequence>MSLLAIPLLGTSCAYAGNGASDAKEKPTVLTTFTVLADMAQSVAGDHVTVESITKPGAEIHEYEPTPEDIKKASTADLILENGMNLEAWFEKFTQDSKAPKVTVSDGVQPIDIAEGEGRGAPNPHAWMSPVAGQTYVDNIEKALAELAPEHKDDFRKNAEDYKKRLQGIHGQLTDRLHQVPEEQRTLVTCEGAFSYLAQDAGLKEKYLWGVNSDAEPSAQRVSAISDDVKASRTPAVFCESTVSDKTMQQVVRSSGADYGGTLYVDSLSESGGPVPTYVDLLKYDTETIAKALTGDAAQ</sequence>
<dbReference type="PANTHER" id="PTHR42953">
    <property type="entry name" value="HIGH-AFFINITY ZINC UPTAKE SYSTEM PROTEIN ZNUA-RELATED"/>
    <property type="match status" value="1"/>
</dbReference>
<comment type="subcellular location">
    <subcellularLocation>
        <location evidence="1">Cell envelope</location>
    </subcellularLocation>
</comment>
<protein>
    <submittedName>
        <fullName evidence="7">Metal ABC transporter substrate-binding protein</fullName>
    </submittedName>
</protein>
<evidence type="ECO:0000313" key="7">
    <source>
        <dbReference type="EMBL" id="MUN54252.1"/>
    </source>
</evidence>
<dbReference type="InterPro" id="IPR050492">
    <property type="entry name" value="Bact_metal-bind_prot9"/>
</dbReference>
<dbReference type="PRINTS" id="PR00691">
    <property type="entry name" value="ADHESINB"/>
</dbReference>
<dbReference type="PANTHER" id="PTHR42953:SF1">
    <property type="entry name" value="METAL-BINDING PROTEIN HI_0362-RELATED"/>
    <property type="match status" value="1"/>
</dbReference>
<feature type="signal peptide" evidence="6">
    <location>
        <begin position="1"/>
        <end position="16"/>
    </location>
</feature>
<accession>A0A7K1LH33</accession>
<dbReference type="InterPro" id="IPR006128">
    <property type="entry name" value="Lipoprotein_PsaA-like"/>
</dbReference>
<evidence type="ECO:0000256" key="1">
    <source>
        <dbReference type="ARBA" id="ARBA00004196"/>
    </source>
</evidence>